<evidence type="ECO:0000313" key="2">
    <source>
        <dbReference type="EMBL" id="GAA3902884.1"/>
    </source>
</evidence>
<gene>
    <name evidence="2" type="ORF">GCM10022207_85030</name>
</gene>
<evidence type="ECO:0008006" key="4">
    <source>
        <dbReference type="Google" id="ProtNLM"/>
    </source>
</evidence>
<feature type="region of interest" description="Disordered" evidence="1">
    <location>
        <begin position="23"/>
        <end position="71"/>
    </location>
</feature>
<dbReference type="EMBL" id="BAAAZA010000051">
    <property type="protein sequence ID" value="GAA3902884.1"/>
    <property type="molecule type" value="Genomic_DNA"/>
</dbReference>
<organism evidence="2 3">
    <name type="scientific">Streptomyces lannensis</name>
    <dbReference type="NCBI Taxonomy" id="766498"/>
    <lineage>
        <taxon>Bacteria</taxon>
        <taxon>Bacillati</taxon>
        <taxon>Actinomycetota</taxon>
        <taxon>Actinomycetes</taxon>
        <taxon>Kitasatosporales</taxon>
        <taxon>Streptomycetaceae</taxon>
        <taxon>Streptomyces</taxon>
    </lineage>
</organism>
<sequence length="159" mass="17440">MWKLWEKIVPLGYKGSCLRVGAYPRKKRTSPGPVPPGHPRPGRSPDGSSAARKHSPRPKSSRSRPSAPSAPWLETLTRYVRSFATTLSERQRMRLPERLDAVRQDDMPSLLTLAAGIDRDINAVITGLTMSALPPDQNAQGQMFGRAGFALLRSGRIAA</sequence>
<keyword evidence="3" id="KW-1185">Reference proteome</keyword>
<feature type="compositionally biased region" description="Basic residues" evidence="1">
    <location>
        <begin position="51"/>
        <end position="62"/>
    </location>
</feature>
<accession>A0ABP7LLU5</accession>
<proteinExistence type="predicted"/>
<name>A0ABP7LLU5_9ACTN</name>
<dbReference type="Proteomes" id="UP001501563">
    <property type="component" value="Unassembled WGS sequence"/>
</dbReference>
<evidence type="ECO:0000313" key="3">
    <source>
        <dbReference type="Proteomes" id="UP001501563"/>
    </source>
</evidence>
<comment type="caution">
    <text evidence="2">The sequence shown here is derived from an EMBL/GenBank/DDBJ whole genome shotgun (WGS) entry which is preliminary data.</text>
</comment>
<protein>
    <recommendedName>
        <fullName evidence="4">Transposase</fullName>
    </recommendedName>
</protein>
<evidence type="ECO:0000256" key="1">
    <source>
        <dbReference type="SAM" id="MobiDB-lite"/>
    </source>
</evidence>
<reference evidence="3" key="1">
    <citation type="journal article" date="2019" name="Int. J. Syst. Evol. Microbiol.">
        <title>The Global Catalogue of Microorganisms (GCM) 10K type strain sequencing project: providing services to taxonomists for standard genome sequencing and annotation.</title>
        <authorList>
            <consortium name="The Broad Institute Genomics Platform"/>
            <consortium name="The Broad Institute Genome Sequencing Center for Infectious Disease"/>
            <person name="Wu L."/>
            <person name="Ma J."/>
        </authorList>
    </citation>
    <scope>NUCLEOTIDE SEQUENCE [LARGE SCALE GENOMIC DNA]</scope>
    <source>
        <strain evidence="3">JCM 16578</strain>
    </source>
</reference>